<accession>A0A644WN41</accession>
<organism evidence="2">
    <name type="scientific">bioreactor metagenome</name>
    <dbReference type="NCBI Taxonomy" id="1076179"/>
    <lineage>
        <taxon>unclassified sequences</taxon>
        <taxon>metagenomes</taxon>
        <taxon>ecological metagenomes</taxon>
    </lineage>
</organism>
<name>A0A644WN41_9ZZZZ</name>
<keyword evidence="1" id="KW-0812">Transmembrane</keyword>
<sequence>MFINKLYELGKMEATQINDQFVVRQYRVAAWFLIGVTICWGAVLVWVIFWPNDTVDAFVYIGFSFFFFFSLLSALALSIWKIDVTRDTISCRSILKKEIIYSQKDITKVVEKGAAITLYTGERKICKVSPGCGGFPILLERLKSEGIPFEQRER</sequence>
<feature type="transmembrane region" description="Helical" evidence="1">
    <location>
        <begin position="28"/>
        <end position="51"/>
    </location>
</feature>
<proteinExistence type="predicted"/>
<dbReference type="Pfam" id="PF20197">
    <property type="entry name" value="DUF6560"/>
    <property type="match status" value="1"/>
</dbReference>
<dbReference type="EMBL" id="VSSQ01001122">
    <property type="protein sequence ID" value="MPM05336.1"/>
    <property type="molecule type" value="Genomic_DNA"/>
</dbReference>
<gene>
    <name evidence="2" type="ORF">SDC9_51624</name>
</gene>
<dbReference type="AlphaFoldDB" id="A0A644WN41"/>
<evidence type="ECO:0000313" key="2">
    <source>
        <dbReference type="EMBL" id="MPM05336.1"/>
    </source>
</evidence>
<evidence type="ECO:0000256" key="1">
    <source>
        <dbReference type="SAM" id="Phobius"/>
    </source>
</evidence>
<dbReference type="InterPro" id="IPR046690">
    <property type="entry name" value="DUF6560"/>
</dbReference>
<keyword evidence="1" id="KW-1133">Transmembrane helix</keyword>
<reference evidence="2" key="1">
    <citation type="submission" date="2019-08" db="EMBL/GenBank/DDBJ databases">
        <authorList>
            <person name="Kucharzyk K."/>
            <person name="Murdoch R.W."/>
            <person name="Higgins S."/>
            <person name="Loffler F."/>
        </authorList>
    </citation>
    <scope>NUCLEOTIDE SEQUENCE</scope>
</reference>
<feature type="transmembrane region" description="Helical" evidence="1">
    <location>
        <begin position="57"/>
        <end position="80"/>
    </location>
</feature>
<comment type="caution">
    <text evidence="2">The sequence shown here is derived from an EMBL/GenBank/DDBJ whole genome shotgun (WGS) entry which is preliminary data.</text>
</comment>
<keyword evidence="1" id="KW-0472">Membrane</keyword>
<protein>
    <submittedName>
        <fullName evidence="2">Uncharacterized protein</fullName>
    </submittedName>
</protein>